<dbReference type="EMBL" id="KN837267">
    <property type="protein sequence ID" value="KIJ30166.1"/>
    <property type="molecule type" value="Genomic_DNA"/>
</dbReference>
<dbReference type="InterPro" id="IPR017046">
    <property type="entry name" value="Prenylcysteine_Oxase1"/>
</dbReference>
<accession>A0A0C9UXQ8</accession>
<name>A0A0C9UXQ8_SPHS4</name>
<keyword evidence="11" id="KW-1185">Reference proteome</keyword>
<keyword evidence="3" id="KW-0285">Flavoprotein</keyword>
<evidence type="ECO:0000259" key="9">
    <source>
        <dbReference type="Pfam" id="PF07156"/>
    </source>
</evidence>
<gene>
    <name evidence="10" type="ORF">M422DRAFT_187434</name>
</gene>
<feature type="signal peptide" evidence="8">
    <location>
        <begin position="1"/>
        <end position="18"/>
    </location>
</feature>
<sequence>MLPLSLFGLLLLLPYSYGLNFPFSLPFASKHRAQVPIEAPAPFVKSPHKVAIIGAGAGGSSAAYWLARAQNRTPEHELEVEIFEKEGYIGGRSTVVFPYSSEEYRPIELGASIFVKANRNLWRAAQEFNLSFAEYDGEDGEFAIWDGSEFRFRMTNGSFSWWDTARLLWRYGINAPRRSQALVDEIVKEYMRLYNPLTPDWTDVSDISAFLNFSNFTSGTTAAYLKSQGIDEKYIVEMVESMTRVNYGQNVDGIHALEGMVSQAANGAASVAGGNYQLFEQFVLRSKAKIHLNTTVKSLSQSNKKWTLKTSDGSTKTFDSVILAAPFHSTGISITPALPSRIPKQPYVHLHVTLLSTPYHQPNPTYFNLKEGSSAPQIVLTTNDGFIRGGPAPEFNSMTYHGRAGGTGEAKDENVVKIFSADKIEDEWLEKTFGTVGWVYRKEWDAYPVLPPTEAFPPVMPTESLYYVNSFEPFISTMETETISSLNTVRLLLQNVFGVNSTICEVPESEEAEEILKGWDC</sequence>
<keyword evidence="4 8" id="KW-0732">Signal</keyword>
<dbReference type="AlphaFoldDB" id="A0A0C9UXQ8"/>
<dbReference type="Proteomes" id="UP000054279">
    <property type="component" value="Unassembled WGS sequence"/>
</dbReference>
<dbReference type="GO" id="GO:0030327">
    <property type="term" value="P:prenylated protein catabolic process"/>
    <property type="evidence" value="ECO:0007669"/>
    <property type="project" value="TreeGrafter"/>
</dbReference>
<evidence type="ECO:0000313" key="11">
    <source>
        <dbReference type="Proteomes" id="UP000054279"/>
    </source>
</evidence>
<dbReference type="Pfam" id="PF07156">
    <property type="entry name" value="Prenylcys_lyase"/>
    <property type="match status" value="1"/>
</dbReference>
<feature type="domain" description="Prenylcysteine lyase" evidence="9">
    <location>
        <begin position="158"/>
        <end position="495"/>
    </location>
</feature>
<dbReference type="OrthoDB" id="437369at2759"/>
<keyword evidence="6" id="KW-0560">Oxidoreductase</keyword>
<evidence type="ECO:0000256" key="7">
    <source>
        <dbReference type="ARBA" id="ARBA00023180"/>
    </source>
</evidence>
<dbReference type="HOGENOM" id="CLU_021176_0_0_1"/>
<evidence type="ECO:0000256" key="1">
    <source>
        <dbReference type="ARBA" id="ARBA00001974"/>
    </source>
</evidence>
<evidence type="ECO:0000256" key="8">
    <source>
        <dbReference type="SAM" id="SignalP"/>
    </source>
</evidence>
<comment type="similarity">
    <text evidence="2">Belongs to the prenylcysteine oxidase family.</text>
</comment>
<dbReference type="SUPFAM" id="SSF51905">
    <property type="entry name" value="FAD/NAD(P)-binding domain"/>
    <property type="match status" value="1"/>
</dbReference>
<evidence type="ECO:0000256" key="4">
    <source>
        <dbReference type="ARBA" id="ARBA00022729"/>
    </source>
</evidence>
<dbReference type="GO" id="GO:0030328">
    <property type="term" value="P:prenylcysteine catabolic process"/>
    <property type="evidence" value="ECO:0007669"/>
    <property type="project" value="InterPro"/>
</dbReference>
<feature type="chain" id="PRO_5002214585" description="Prenylcysteine lyase domain-containing protein" evidence="8">
    <location>
        <begin position="19"/>
        <end position="521"/>
    </location>
</feature>
<keyword evidence="5" id="KW-0274">FAD</keyword>
<dbReference type="InterPro" id="IPR010795">
    <property type="entry name" value="Prenylcys_lyase"/>
</dbReference>
<dbReference type="InterPro" id="IPR036188">
    <property type="entry name" value="FAD/NAD-bd_sf"/>
</dbReference>
<reference evidence="10 11" key="1">
    <citation type="submission" date="2014-06" db="EMBL/GenBank/DDBJ databases">
        <title>Evolutionary Origins and Diversification of the Mycorrhizal Mutualists.</title>
        <authorList>
            <consortium name="DOE Joint Genome Institute"/>
            <consortium name="Mycorrhizal Genomics Consortium"/>
            <person name="Kohler A."/>
            <person name="Kuo A."/>
            <person name="Nagy L.G."/>
            <person name="Floudas D."/>
            <person name="Copeland A."/>
            <person name="Barry K.W."/>
            <person name="Cichocki N."/>
            <person name="Veneault-Fourrey C."/>
            <person name="LaButti K."/>
            <person name="Lindquist E.A."/>
            <person name="Lipzen A."/>
            <person name="Lundell T."/>
            <person name="Morin E."/>
            <person name="Murat C."/>
            <person name="Riley R."/>
            <person name="Ohm R."/>
            <person name="Sun H."/>
            <person name="Tunlid A."/>
            <person name="Henrissat B."/>
            <person name="Grigoriev I.V."/>
            <person name="Hibbett D.S."/>
            <person name="Martin F."/>
        </authorList>
    </citation>
    <scope>NUCLEOTIDE SEQUENCE [LARGE SCALE GENOMIC DNA]</scope>
    <source>
        <strain evidence="10 11">SS14</strain>
    </source>
</reference>
<comment type="cofactor">
    <cofactor evidence="1">
        <name>FAD</name>
        <dbReference type="ChEBI" id="CHEBI:57692"/>
    </cofactor>
</comment>
<evidence type="ECO:0000256" key="2">
    <source>
        <dbReference type="ARBA" id="ARBA00009967"/>
    </source>
</evidence>
<evidence type="ECO:0000313" key="10">
    <source>
        <dbReference type="EMBL" id="KIJ30166.1"/>
    </source>
</evidence>
<dbReference type="PANTHER" id="PTHR15944:SF0">
    <property type="entry name" value="PRENYLCYSTEINE LYASE DOMAIN-CONTAINING PROTEIN"/>
    <property type="match status" value="1"/>
</dbReference>
<dbReference type="Pfam" id="PF13450">
    <property type="entry name" value="NAD_binding_8"/>
    <property type="match status" value="1"/>
</dbReference>
<protein>
    <recommendedName>
        <fullName evidence="9">Prenylcysteine lyase domain-containing protein</fullName>
    </recommendedName>
</protein>
<dbReference type="GO" id="GO:0001735">
    <property type="term" value="F:prenylcysteine oxidase activity"/>
    <property type="evidence" value="ECO:0007669"/>
    <property type="project" value="InterPro"/>
</dbReference>
<evidence type="ECO:0000256" key="5">
    <source>
        <dbReference type="ARBA" id="ARBA00022827"/>
    </source>
</evidence>
<keyword evidence="7" id="KW-0325">Glycoprotein</keyword>
<dbReference type="PANTHER" id="PTHR15944">
    <property type="entry name" value="FARNESYLCYSTEINE LYASE"/>
    <property type="match status" value="1"/>
</dbReference>
<evidence type="ECO:0000256" key="3">
    <source>
        <dbReference type="ARBA" id="ARBA00022630"/>
    </source>
</evidence>
<proteinExistence type="inferred from homology"/>
<dbReference type="PIRSF" id="PIRSF036292">
    <property type="entry name" value="Prenylcysteine_oxidase"/>
    <property type="match status" value="1"/>
</dbReference>
<dbReference type="Gene3D" id="3.50.50.60">
    <property type="entry name" value="FAD/NAD(P)-binding domain"/>
    <property type="match status" value="1"/>
</dbReference>
<organism evidence="10 11">
    <name type="scientific">Sphaerobolus stellatus (strain SS14)</name>
    <dbReference type="NCBI Taxonomy" id="990650"/>
    <lineage>
        <taxon>Eukaryota</taxon>
        <taxon>Fungi</taxon>
        <taxon>Dikarya</taxon>
        <taxon>Basidiomycota</taxon>
        <taxon>Agaricomycotina</taxon>
        <taxon>Agaricomycetes</taxon>
        <taxon>Phallomycetidae</taxon>
        <taxon>Geastrales</taxon>
        <taxon>Sphaerobolaceae</taxon>
        <taxon>Sphaerobolus</taxon>
    </lineage>
</organism>
<evidence type="ECO:0000256" key="6">
    <source>
        <dbReference type="ARBA" id="ARBA00023002"/>
    </source>
</evidence>